<feature type="non-terminal residue" evidence="1">
    <location>
        <position position="1"/>
    </location>
</feature>
<dbReference type="VEuPathDB" id="FungiDB:GGTG_08241"/>
<name>J8UIA6_GAET3</name>
<gene>
    <name evidence="2" type="primary">20348699</name>
    <name evidence="1" type="ORF">GGTG_08241</name>
</gene>
<keyword evidence="3" id="KW-1185">Reference proteome</keyword>
<dbReference type="RefSeq" id="XP_009224344.1">
    <property type="nucleotide sequence ID" value="XM_009226080.1"/>
</dbReference>
<reference evidence="2" key="5">
    <citation type="submission" date="2018-04" db="UniProtKB">
        <authorList>
            <consortium name="EnsemblFungi"/>
        </authorList>
    </citation>
    <scope>IDENTIFICATION</scope>
    <source>
        <strain evidence="2">R3-111a-1</strain>
    </source>
</reference>
<protein>
    <submittedName>
        <fullName evidence="1 2">Uncharacterized protein</fullName>
    </submittedName>
</protein>
<dbReference type="OrthoDB" id="4847360at2759"/>
<organism evidence="1">
    <name type="scientific">Gaeumannomyces tritici (strain R3-111a-1)</name>
    <name type="common">Wheat and barley take-all root rot fungus</name>
    <name type="synonym">Gaeumannomyces graminis var. tritici</name>
    <dbReference type="NCBI Taxonomy" id="644352"/>
    <lineage>
        <taxon>Eukaryota</taxon>
        <taxon>Fungi</taxon>
        <taxon>Dikarya</taxon>
        <taxon>Ascomycota</taxon>
        <taxon>Pezizomycotina</taxon>
        <taxon>Sordariomycetes</taxon>
        <taxon>Sordariomycetidae</taxon>
        <taxon>Magnaporthales</taxon>
        <taxon>Magnaporthaceae</taxon>
        <taxon>Gaeumannomyces</taxon>
    </lineage>
</organism>
<sequence>RFINKFNWTNQTKIAYFYNEFRNNVKTEISKVNKFNYFIKYVIIAIQTSNYLYE</sequence>
<reference evidence="2" key="4">
    <citation type="journal article" date="2015" name="G3 (Bethesda)">
        <title>Genome sequences of three phytopathogenic species of the Magnaporthaceae family of fungi.</title>
        <authorList>
            <person name="Okagaki L.H."/>
            <person name="Nunes C.C."/>
            <person name="Sailsbery J."/>
            <person name="Clay B."/>
            <person name="Brown D."/>
            <person name="John T."/>
            <person name="Oh Y."/>
            <person name="Young N."/>
            <person name="Fitzgerald M."/>
            <person name="Haas B.J."/>
            <person name="Zeng Q."/>
            <person name="Young S."/>
            <person name="Adiconis X."/>
            <person name="Fan L."/>
            <person name="Levin J.Z."/>
            <person name="Mitchell T.K."/>
            <person name="Okubara P.A."/>
            <person name="Farman M.L."/>
            <person name="Kohn L.M."/>
            <person name="Birren B."/>
            <person name="Ma L.-J."/>
            <person name="Dean R.A."/>
        </authorList>
    </citation>
    <scope>NUCLEOTIDE SEQUENCE</scope>
    <source>
        <strain evidence="2">R3-111a-1</strain>
    </source>
</reference>
<proteinExistence type="predicted"/>
<dbReference type="EnsemblFungi" id="EJT74400">
    <property type="protein sequence ID" value="EJT74400"/>
    <property type="gene ID" value="GGTG_08241"/>
</dbReference>
<reference evidence="1" key="3">
    <citation type="submission" date="2010-09" db="EMBL/GenBank/DDBJ databases">
        <title>Annotation of Gaeumannomyces graminis var. tritici R3-111a-1.</title>
        <authorList>
            <consortium name="The Broad Institute Genome Sequencing Platform"/>
            <person name="Ma L.-J."/>
            <person name="Dead R."/>
            <person name="Young S.K."/>
            <person name="Zeng Q."/>
            <person name="Gargeya S."/>
            <person name="Fitzgerald M."/>
            <person name="Haas B."/>
            <person name="Abouelleil A."/>
            <person name="Alvarado L."/>
            <person name="Arachchi H.M."/>
            <person name="Berlin A."/>
            <person name="Brown A."/>
            <person name="Chapman S.B."/>
            <person name="Chen Z."/>
            <person name="Dunbar C."/>
            <person name="Freedman E."/>
            <person name="Gearin G."/>
            <person name="Gellesch M."/>
            <person name="Goldberg J."/>
            <person name="Griggs A."/>
            <person name="Gujja S."/>
            <person name="Heiman D."/>
            <person name="Howarth C."/>
            <person name="Larson L."/>
            <person name="Lui A."/>
            <person name="MacDonald P.J.P."/>
            <person name="Mehta T."/>
            <person name="Montmayeur A."/>
            <person name="Murphy C."/>
            <person name="Neiman D."/>
            <person name="Pearson M."/>
            <person name="Priest M."/>
            <person name="Roberts A."/>
            <person name="Saif S."/>
            <person name="Shea T."/>
            <person name="Shenoy N."/>
            <person name="Sisk P."/>
            <person name="Stolte C."/>
            <person name="Sykes S."/>
            <person name="Yandava C."/>
            <person name="Wortman J."/>
            <person name="Nusbaum C."/>
            <person name="Birren B."/>
        </authorList>
    </citation>
    <scope>NUCLEOTIDE SEQUENCE</scope>
    <source>
        <strain evidence="1">R3-111a-1</strain>
    </source>
</reference>
<dbReference type="EMBL" id="GL385398">
    <property type="protein sequence ID" value="EJT74400.1"/>
    <property type="molecule type" value="Genomic_DNA"/>
</dbReference>
<accession>J8UIA6</accession>
<evidence type="ECO:0000313" key="1">
    <source>
        <dbReference type="EMBL" id="EJT74400.1"/>
    </source>
</evidence>
<reference evidence="3" key="1">
    <citation type="submission" date="2010-07" db="EMBL/GenBank/DDBJ databases">
        <title>The genome sequence of Gaeumannomyces graminis var. tritici strain R3-111a-1.</title>
        <authorList>
            <consortium name="The Broad Institute Genome Sequencing Platform"/>
            <person name="Ma L.-J."/>
            <person name="Dead R."/>
            <person name="Young S."/>
            <person name="Zeng Q."/>
            <person name="Koehrsen M."/>
            <person name="Alvarado L."/>
            <person name="Berlin A."/>
            <person name="Chapman S.B."/>
            <person name="Chen Z."/>
            <person name="Freedman E."/>
            <person name="Gellesch M."/>
            <person name="Goldberg J."/>
            <person name="Griggs A."/>
            <person name="Gujja S."/>
            <person name="Heilman E.R."/>
            <person name="Heiman D."/>
            <person name="Hepburn T."/>
            <person name="Howarth C."/>
            <person name="Jen D."/>
            <person name="Larson L."/>
            <person name="Mehta T."/>
            <person name="Neiman D."/>
            <person name="Pearson M."/>
            <person name="Roberts A."/>
            <person name="Saif S."/>
            <person name="Shea T."/>
            <person name="Shenoy N."/>
            <person name="Sisk P."/>
            <person name="Stolte C."/>
            <person name="Sykes S."/>
            <person name="Walk T."/>
            <person name="White J."/>
            <person name="Yandava C."/>
            <person name="Haas B."/>
            <person name="Nusbaum C."/>
            <person name="Birren B."/>
        </authorList>
    </citation>
    <scope>NUCLEOTIDE SEQUENCE [LARGE SCALE GENOMIC DNA]</scope>
    <source>
        <strain evidence="3">R3-111a-1</strain>
    </source>
</reference>
<evidence type="ECO:0000313" key="3">
    <source>
        <dbReference type="Proteomes" id="UP000006039"/>
    </source>
</evidence>
<dbReference type="AlphaFoldDB" id="J8UIA6"/>
<reference evidence="1" key="2">
    <citation type="submission" date="2010-07" db="EMBL/GenBank/DDBJ databases">
        <authorList>
            <consortium name="The Broad Institute Genome Sequencing Platform"/>
            <consortium name="Broad Institute Genome Sequencing Center for Infectious Disease"/>
            <person name="Ma L.-J."/>
            <person name="Dead R."/>
            <person name="Young S."/>
            <person name="Zeng Q."/>
            <person name="Koehrsen M."/>
            <person name="Alvarado L."/>
            <person name="Berlin A."/>
            <person name="Chapman S.B."/>
            <person name="Chen Z."/>
            <person name="Freedman E."/>
            <person name="Gellesch M."/>
            <person name="Goldberg J."/>
            <person name="Griggs A."/>
            <person name="Gujja S."/>
            <person name="Heilman E.R."/>
            <person name="Heiman D."/>
            <person name="Hepburn T."/>
            <person name="Howarth C."/>
            <person name="Jen D."/>
            <person name="Larson L."/>
            <person name="Mehta T."/>
            <person name="Neiman D."/>
            <person name="Pearson M."/>
            <person name="Roberts A."/>
            <person name="Saif S."/>
            <person name="Shea T."/>
            <person name="Shenoy N."/>
            <person name="Sisk P."/>
            <person name="Stolte C."/>
            <person name="Sykes S."/>
            <person name="Walk T."/>
            <person name="White J."/>
            <person name="Yandava C."/>
            <person name="Haas B."/>
            <person name="Nusbaum C."/>
            <person name="Birren B."/>
        </authorList>
    </citation>
    <scope>NUCLEOTIDE SEQUENCE</scope>
    <source>
        <strain evidence="1">R3-111a-1</strain>
    </source>
</reference>
<dbReference type="Proteomes" id="UP000006039">
    <property type="component" value="Unassembled WGS sequence"/>
</dbReference>
<evidence type="ECO:0000313" key="2">
    <source>
        <dbReference type="EnsemblFungi" id="EJT74400"/>
    </source>
</evidence>
<dbReference type="GeneID" id="20348699"/>